<accession>E3EC85</accession>
<reference evidence="2 3" key="1">
    <citation type="journal article" date="2011" name="J. Bacteriol.">
        <title>Complete genome sequence of Paenibacillus polymyxa SC2, a strain of plant growth-promoting Rhizobacterium with broad-spectrum antimicrobial activity.</title>
        <authorList>
            <person name="Ma M."/>
            <person name="Wang C."/>
            <person name="Ding Y."/>
            <person name="Li L."/>
            <person name="Shen D."/>
            <person name="Jiang X."/>
            <person name="Guan D."/>
            <person name="Cao F."/>
            <person name="Chen H."/>
            <person name="Feng R."/>
            <person name="Wang X."/>
            <person name="Ge Y."/>
            <person name="Yao L."/>
            <person name="Bing X."/>
            <person name="Yang X."/>
            <person name="Li J."/>
            <person name="Du B."/>
        </authorList>
    </citation>
    <scope>NUCLEOTIDE SEQUENCE [LARGE SCALE GENOMIC DNA]</scope>
    <source>
        <strain evidence="2 3">SC2</strain>
    </source>
</reference>
<dbReference type="SUPFAM" id="SSF55729">
    <property type="entry name" value="Acyl-CoA N-acyltransferases (Nat)"/>
    <property type="match status" value="1"/>
</dbReference>
<dbReference type="PROSITE" id="PS51186">
    <property type="entry name" value="GNAT"/>
    <property type="match status" value="1"/>
</dbReference>
<dbReference type="PATRIC" id="fig|886882.15.peg.233"/>
<feature type="domain" description="N-acetyltransferase" evidence="1">
    <location>
        <begin position="1"/>
        <end position="139"/>
    </location>
</feature>
<dbReference type="Gene3D" id="3.40.630.30">
    <property type="match status" value="1"/>
</dbReference>
<dbReference type="InterPro" id="IPR000182">
    <property type="entry name" value="GNAT_dom"/>
</dbReference>
<evidence type="ECO:0000259" key="1">
    <source>
        <dbReference type="PROSITE" id="PS51186"/>
    </source>
</evidence>
<dbReference type="InterPro" id="IPR016181">
    <property type="entry name" value="Acyl_CoA_acyltransferase"/>
</dbReference>
<name>E3EC85_PAEPS</name>
<dbReference type="GO" id="GO:0016747">
    <property type="term" value="F:acyltransferase activity, transferring groups other than amino-acyl groups"/>
    <property type="evidence" value="ECO:0007669"/>
    <property type="project" value="InterPro"/>
</dbReference>
<evidence type="ECO:0000313" key="3">
    <source>
        <dbReference type="Proteomes" id="UP000006868"/>
    </source>
</evidence>
<dbReference type="CDD" id="cd04301">
    <property type="entry name" value="NAT_SF"/>
    <property type="match status" value="1"/>
</dbReference>
<dbReference type="HOGENOM" id="CLU_140876_0_0_9"/>
<protein>
    <submittedName>
        <fullName evidence="2">YxbD</fullName>
    </submittedName>
</protein>
<dbReference type="AlphaFoldDB" id="E3EC85"/>
<dbReference type="EMBL" id="CP002213">
    <property type="protein sequence ID" value="ADO54228.1"/>
    <property type="molecule type" value="Genomic_DNA"/>
</dbReference>
<evidence type="ECO:0000313" key="2">
    <source>
        <dbReference type="EMBL" id="ADO54228.1"/>
    </source>
</evidence>
<organism evidence="2 3">
    <name type="scientific">Paenibacillus polymyxa (strain SC2)</name>
    <name type="common">Bacillus polymyxa</name>
    <dbReference type="NCBI Taxonomy" id="886882"/>
    <lineage>
        <taxon>Bacteria</taxon>
        <taxon>Bacillati</taxon>
        <taxon>Bacillota</taxon>
        <taxon>Bacilli</taxon>
        <taxon>Bacillales</taxon>
        <taxon>Paenibacillaceae</taxon>
        <taxon>Paenibacillus</taxon>
    </lineage>
</organism>
<dbReference type="KEGG" id="ppm:PPSC2_01215"/>
<proteinExistence type="predicted"/>
<dbReference type="eggNOG" id="COG0456">
    <property type="taxonomic scope" value="Bacteria"/>
</dbReference>
<sequence>MRIINIKEFDKKMITNFFICNWGTPQMVISSGIYQCDELDGFAILDHKEKIMGLITYVISDNECEIISLDSKDENKGIGTALLNQVEAVSKKSGCCKLKIVTTNDNLHAFLFYQKKGYQIARIFPNSVEKARIIKPEIPKISNNGIPIRDEILFEKCIL</sequence>
<dbReference type="Proteomes" id="UP000006868">
    <property type="component" value="Chromosome"/>
</dbReference>
<gene>
    <name evidence="2" type="primary">yxbD</name>
    <name evidence="2" type="ORF">PPSC2_01215</name>
</gene>
<dbReference type="Pfam" id="PF00583">
    <property type="entry name" value="Acetyltransf_1"/>
    <property type="match status" value="1"/>
</dbReference>
<dbReference type="OrthoDB" id="7365228at2"/>